<gene>
    <name evidence="1" type="ORF">BJ138DRAFT_1106856</name>
</gene>
<comment type="caution">
    <text evidence="1">The sequence shown here is derived from an EMBL/GenBank/DDBJ whole genome shotgun (WGS) entry which is preliminary data.</text>
</comment>
<organism evidence="1 2">
    <name type="scientific">Hygrophoropsis aurantiaca</name>
    <dbReference type="NCBI Taxonomy" id="72124"/>
    <lineage>
        <taxon>Eukaryota</taxon>
        <taxon>Fungi</taxon>
        <taxon>Dikarya</taxon>
        <taxon>Basidiomycota</taxon>
        <taxon>Agaricomycotina</taxon>
        <taxon>Agaricomycetes</taxon>
        <taxon>Agaricomycetidae</taxon>
        <taxon>Boletales</taxon>
        <taxon>Coniophorineae</taxon>
        <taxon>Hygrophoropsidaceae</taxon>
        <taxon>Hygrophoropsis</taxon>
    </lineage>
</organism>
<name>A0ACB7ZTK2_9AGAM</name>
<sequence length="348" mass="37586">MPSDDIPPRAKIALLICDPTHEKFIEDHGNINALFTGLYTNLVTLLNGEEPAAGMKRTRLDLFLPEVTTMKPFDVDEFDVIGGELPDDVAEYDSVIVSGSAHGVNDKDEWILELTKFLHDTAENHPQVKLIGICFGHQIISRAVFDLTVKANPEGWEIGPYEIDLINVGTALFPGRESLTIEMFHHDAVFLEEPGASTGSGAGGASSGGGTSNSNSGNASNGAGNASNGNTSSGNTSNGNTDEASSDTPAVARMAAGEHVEIWGKTEKTENQGLVSLYTHKPGDELTVDDIHIFTCQGHPELTQKMTDTLLDLFEEDIDEKAVEEARERINAFKDSNRALDWHQIALL</sequence>
<evidence type="ECO:0000313" key="1">
    <source>
        <dbReference type="EMBL" id="KAH7904406.1"/>
    </source>
</evidence>
<protein>
    <submittedName>
        <fullName evidence="1">Class I glutamine amidotransferase-like protein</fullName>
    </submittedName>
</protein>
<feature type="non-terminal residue" evidence="1">
    <location>
        <position position="348"/>
    </location>
</feature>
<proteinExistence type="predicted"/>
<keyword evidence="2" id="KW-1185">Reference proteome</keyword>
<accession>A0ACB7ZTK2</accession>
<dbReference type="Proteomes" id="UP000790377">
    <property type="component" value="Unassembled WGS sequence"/>
</dbReference>
<reference evidence="1" key="1">
    <citation type="journal article" date="2021" name="New Phytol.">
        <title>Evolutionary innovations through gain and loss of genes in the ectomycorrhizal Boletales.</title>
        <authorList>
            <person name="Wu G."/>
            <person name="Miyauchi S."/>
            <person name="Morin E."/>
            <person name="Kuo A."/>
            <person name="Drula E."/>
            <person name="Varga T."/>
            <person name="Kohler A."/>
            <person name="Feng B."/>
            <person name="Cao Y."/>
            <person name="Lipzen A."/>
            <person name="Daum C."/>
            <person name="Hundley H."/>
            <person name="Pangilinan J."/>
            <person name="Johnson J."/>
            <person name="Barry K."/>
            <person name="LaButti K."/>
            <person name="Ng V."/>
            <person name="Ahrendt S."/>
            <person name="Min B."/>
            <person name="Choi I.G."/>
            <person name="Park H."/>
            <person name="Plett J.M."/>
            <person name="Magnuson J."/>
            <person name="Spatafora J.W."/>
            <person name="Nagy L.G."/>
            <person name="Henrissat B."/>
            <person name="Grigoriev I.V."/>
            <person name="Yang Z.L."/>
            <person name="Xu J."/>
            <person name="Martin F.M."/>
        </authorList>
    </citation>
    <scope>NUCLEOTIDE SEQUENCE</scope>
    <source>
        <strain evidence="1">ATCC 28755</strain>
    </source>
</reference>
<evidence type="ECO:0000313" key="2">
    <source>
        <dbReference type="Proteomes" id="UP000790377"/>
    </source>
</evidence>
<dbReference type="EMBL" id="MU268486">
    <property type="protein sequence ID" value="KAH7904406.1"/>
    <property type="molecule type" value="Genomic_DNA"/>
</dbReference>